<dbReference type="Proteomes" id="UP001601422">
    <property type="component" value="Unassembled WGS sequence"/>
</dbReference>
<sequence>MSVDDLSARRRARRTSGVRRTTLPKPINVKTGDAFPAWVTRFVIPRNACEACAQHWHHRCWGVNVLLDPIPDCPCDCGDRKDPMRLSPEAWADLSLHAPDQVWIAAMFERQRAAGIHMCVMDDKDRHGPFREERLR</sequence>
<evidence type="ECO:0000313" key="2">
    <source>
        <dbReference type="EMBL" id="MFF0009544.1"/>
    </source>
</evidence>
<organism evidence="2 3">
    <name type="scientific">Streptomyces tibetensis</name>
    <dbReference type="NCBI Taxonomy" id="2382123"/>
    <lineage>
        <taxon>Bacteria</taxon>
        <taxon>Bacillati</taxon>
        <taxon>Actinomycetota</taxon>
        <taxon>Actinomycetes</taxon>
        <taxon>Kitasatosporales</taxon>
        <taxon>Streptomycetaceae</taxon>
        <taxon>Streptomyces</taxon>
    </lineage>
</organism>
<protein>
    <submittedName>
        <fullName evidence="2">Uncharacterized protein</fullName>
    </submittedName>
</protein>
<evidence type="ECO:0000313" key="3">
    <source>
        <dbReference type="Proteomes" id="UP001601422"/>
    </source>
</evidence>
<dbReference type="EMBL" id="JBIAJP010000021">
    <property type="protein sequence ID" value="MFF0009544.1"/>
    <property type="molecule type" value="Genomic_DNA"/>
</dbReference>
<name>A0ABW6N8N3_9ACTN</name>
<gene>
    <name evidence="2" type="ORF">ACFYQT_39820</name>
</gene>
<feature type="region of interest" description="Disordered" evidence="1">
    <location>
        <begin position="1"/>
        <end position="20"/>
    </location>
</feature>
<dbReference type="RefSeq" id="WP_389835446.1">
    <property type="nucleotide sequence ID" value="NZ_JBIAJP010000021.1"/>
</dbReference>
<proteinExistence type="predicted"/>
<reference evidence="2 3" key="1">
    <citation type="submission" date="2024-10" db="EMBL/GenBank/DDBJ databases">
        <title>The Natural Products Discovery Center: Release of the First 8490 Sequenced Strains for Exploring Actinobacteria Biosynthetic Diversity.</title>
        <authorList>
            <person name="Kalkreuter E."/>
            <person name="Kautsar S.A."/>
            <person name="Yang D."/>
            <person name="Bader C.D."/>
            <person name="Teijaro C.N."/>
            <person name="Fluegel L."/>
            <person name="Davis C.M."/>
            <person name="Simpson J.R."/>
            <person name="Lauterbach L."/>
            <person name="Steele A.D."/>
            <person name="Gui C."/>
            <person name="Meng S."/>
            <person name="Li G."/>
            <person name="Viehrig K."/>
            <person name="Ye F."/>
            <person name="Su P."/>
            <person name="Kiefer A.F."/>
            <person name="Nichols A."/>
            <person name="Cepeda A.J."/>
            <person name="Yan W."/>
            <person name="Fan B."/>
            <person name="Jiang Y."/>
            <person name="Adhikari A."/>
            <person name="Zheng C.-J."/>
            <person name="Schuster L."/>
            <person name="Cowan T.M."/>
            <person name="Smanski M.J."/>
            <person name="Chevrette M.G."/>
            <person name="De Carvalho L.P.S."/>
            <person name="Shen B."/>
        </authorList>
    </citation>
    <scope>NUCLEOTIDE SEQUENCE [LARGE SCALE GENOMIC DNA]</scope>
    <source>
        <strain evidence="2 3">NPDC005497</strain>
    </source>
</reference>
<comment type="caution">
    <text evidence="2">The sequence shown here is derived from an EMBL/GenBank/DDBJ whole genome shotgun (WGS) entry which is preliminary data.</text>
</comment>
<evidence type="ECO:0000256" key="1">
    <source>
        <dbReference type="SAM" id="MobiDB-lite"/>
    </source>
</evidence>
<accession>A0ABW6N8N3</accession>
<keyword evidence="3" id="KW-1185">Reference proteome</keyword>